<evidence type="ECO:0000313" key="3">
    <source>
        <dbReference type="Proteomes" id="UP000245533"/>
    </source>
</evidence>
<organism evidence="2 3">
    <name type="scientific">Rhodohalobacter mucosus</name>
    <dbReference type="NCBI Taxonomy" id="2079485"/>
    <lineage>
        <taxon>Bacteria</taxon>
        <taxon>Pseudomonadati</taxon>
        <taxon>Balneolota</taxon>
        <taxon>Balneolia</taxon>
        <taxon>Balneolales</taxon>
        <taxon>Balneolaceae</taxon>
        <taxon>Rhodohalobacter</taxon>
    </lineage>
</organism>
<gene>
    <name evidence="2" type="ORF">DDZ15_08185</name>
</gene>
<keyword evidence="1" id="KW-0175">Coiled coil</keyword>
<dbReference type="SUPFAM" id="SSF58113">
    <property type="entry name" value="Apolipoprotein A-I"/>
    <property type="match status" value="1"/>
</dbReference>
<proteinExistence type="predicted"/>
<dbReference type="OrthoDB" id="1122144at2"/>
<evidence type="ECO:0000256" key="1">
    <source>
        <dbReference type="SAM" id="Coils"/>
    </source>
</evidence>
<comment type="caution">
    <text evidence="2">The sequence shown here is derived from an EMBL/GenBank/DDBJ whole genome shotgun (WGS) entry which is preliminary data.</text>
</comment>
<evidence type="ECO:0008006" key="4">
    <source>
        <dbReference type="Google" id="ProtNLM"/>
    </source>
</evidence>
<dbReference type="Gene3D" id="1.20.120.20">
    <property type="entry name" value="Apolipoprotein"/>
    <property type="match status" value="1"/>
</dbReference>
<protein>
    <recommendedName>
        <fullName evidence="4">Coiled coil domain-containing protein</fullName>
    </recommendedName>
</protein>
<accession>A0A316TS80</accession>
<keyword evidence="3" id="KW-1185">Reference proteome</keyword>
<dbReference type="RefSeq" id="WP_109646605.1">
    <property type="nucleotide sequence ID" value="NZ_QGGB01000006.1"/>
</dbReference>
<evidence type="ECO:0000313" key="2">
    <source>
        <dbReference type="EMBL" id="PWN06491.1"/>
    </source>
</evidence>
<dbReference type="EMBL" id="QGGB01000006">
    <property type="protein sequence ID" value="PWN06491.1"/>
    <property type="molecule type" value="Genomic_DNA"/>
</dbReference>
<dbReference type="AlphaFoldDB" id="A0A316TS80"/>
<feature type="coiled-coil region" evidence="1">
    <location>
        <begin position="7"/>
        <end position="63"/>
    </location>
</feature>
<sequence>MNREQYIDNMAAKLKEWNAEVEKLEAKAQRAGTDAKKEISKEIQELRTKKNVAQDKLDDVKEAGEDAWKELQTEAEDAFEDIKSALDNAVNRFEDI</sequence>
<dbReference type="Proteomes" id="UP000245533">
    <property type="component" value="Unassembled WGS sequence"/>
</dbReference>
<reference evidence="2 3" key="1">
    <citation type="submission" date="2018-05" db="EMBL/GenBank/DDBJ databases">
        <title>Rhodohalobacter halophilus gen. nov., sp. nov., a moderately halophilic member of the family Balneolaceae.</title>
        <authorList>
            <person name="Liu Z.-W."/>
        </authorList>
    </citation>
    <scope>NUCLEOTIDE SEQUENCE [LARGE SCALE GENOMIC DNA]</scope>
    <source>
        <strain evidence="2 3">8A47</strain>
    </source>
</reference>
<name>A0A316TS80_9BACT</name>